<name>A0A813BNF0_9DINO</name>
<sequence length="175" mass="19373">MATTVDAEVLAGYITLANLEGLRKFAPPDFDWRQPLGSAKEPALVLVITQGLITGNHASQLQIAEWLLKAGAEPTYKITQKPGCCRVWKVNQKDTTELMVPYEGHSAVSFAFSWLGQFQLGKGGADWSKERISKTLWGSLRGRHLARNPMVRMSPCRKVPWTCGSPCATRPHHTT</sequence>
<gene>
    <name evidence="1" type="primary">dbo</name>
    <name evidence="1" type="ORF">SNEC2469_LOCUS31146</name>
</gene>
<dbReference type="AlphaFoldDB" id="A0A813BNF0"/>
<dbReference type="EMBL" id="CAJNJA010074486">
    <property type="protein sequence ID" value="CAE7912798.1"/>
    <property type="molecule type" value="Genomic_DNA"/>
</dbReference>
<comment type="caution">
    <text evidence="1">The sequence shown here is derived from an EMBL/GenBank/DDBJ whole genome shotgun (WGS) entry which is preliminary data.</text>
</comment>
<keyword evidence="2" id="KW-1185">Reference proteome</keyword>
<organism evidence="1 2">
    <name type="scientific">Symbiodinium necroappetens</name>
    <dbReference type="NCBI Taxonomy" id="1628268"/>
    <lineage>
        <taxon>Eukaryota</taxon>
        <taxon>Sar</taxon>
        <taxon>Alveolata</taxon>
        <taxon>Dinophyceae</taxon>
        <taxon>Suessiales</taxon>
        <taxon>Symbiodiniaceae</taxon>
        <taxon>Symbiodinium</taxon>
    </lineage>
</organism>
<reference evidence="1" key="1">
    <citation type="submission" date="2021-02" db="EMBL/GenBank/DDBJ databases">
        <authorList>
            <person name="Dougan E. K."/>
            <person name="Rhodes N."/>
            <person name="Thang M."/>
            <person name="Chan C."/>
        </authorList>
    </citation>
    <scope>NUCLEOTIDE SEQUENCE</scope>
</reference>
<accession>A0A813BNF0</accession>
<evidence type="ECO:0000313" key="2">
    <source>
        <dbReference type="Proteomes" id="UP000601435"/>
    </source>
</evidence>
<evidence type="ECO:0000313" key="1">
    <source>
        <dbReference type="EMBL" id="CAE7912798.1"/>
    </source>
</evidence>
<protein>
    <submittedName>
        <fullName evidence="1">Dbo protein</fullName>
    </submittedName>
</protein>
<dbReference type="Proteomes" id="UP000601435">
    <property type="component" value="Unassembled WGS sequence"/>
</dbReference>
<proteinExistence type="predicted"/>